<feature type="transmembrane region" description="Helical" evidence="1">
    <location>
        <begin position="7"/>
        <end position="29"/>
    </location>
</feature>
<name>X1J989_9ZZZZ</name>
<protein>
    <submittedName>
        <fullName evidence="2">Uncharacterized protein</fullName>
    </submittedName>
</protein>
<accession>X1J989</accession>
<proteinExistence type="predicted"/>
<keyword evidence="1" id="KW-0812">Transmembrane</keyword>
<dbReference type="AlphaFoldDB" id="X1J989"/>
<keyword evidence="1" id="KW-0472">Membrane</keyword>
<gene>
    <name evidence="2" type="ORF">S03H2_44850</name>
</gene>
<reference evidence="2" key="1">
    <citation type="journal article" date="2014" name="Front. Microbiol.">
        <title>High frequency of phylogenetically diverse reductive dehalogenase-homologous genes in deep subseafloor sedimentary metagenomes.</title>
        <authorList>
            <person name="Kawai M."/>
            <person name="Futagami T."/>
            <person name="Toyoda A."/>
            <person name="Takaki Y."/>
            <person name="Nishi S."/>
            <person name="Hori S."/>
            <person name="Arai W."/>
            <person name="Tsubouchi T."/>
            <person name="Morono Y."/>
            <person name="Uchiyama I."/>
            <person name="Ito T."/>
            <person name="Fujiyama A."/>
            <person name="Inagaki F."/>
            <person name="Takami H."/>
        </authorList>
    </citation>
    <scope>NUCLEOTIDE SEQUENCE</scope>
    <source>
        <strain evidence="2">Expedition CK06-06</strain>
    </source>
</reference>
<dbReference type="EMBL" id="BARU01028068">
    <property type="protein sequence ID" value="GAH66338.1"/>
    <property type="molecule type" value="Genomic_DNA"/>
</dbReference>
<evidence type="ECO:0000256" key="1">
    <source>
        <dbReference type="SAM" id="Phobius"/>
    </source>
</evidence>
<evidence type="ECO:0000313" key="2">
    <source>
        <dbReference type="EMBL" id="GAH66338.1"/>
    </source>
</evidence>
<keyword evidence="1" id="KW-1133">Transmembrane helix</keyword>
<sequence length="75" mass="8702">MKNSNKFWLKFLVGLGVILISFAVGYGMLNQKVNNHNKRIEKVELKAGETHDKVIKIEVDVEHIRKTVDRIEKKL</sequence>
<organism evidence="2">
    <name type="scientific">marine sediment metagenome</name>
    <dbReference type="NCBI Taxonomy" id="412755"/>
    <lineage>
        <taxon>unclassified sequences</taxon>
        <taxon>metagenomes</taxon>
        <taxon>ecological metagenomes</taxon>
    </lineage>
</organism>
<comment type="caution">
    <text evidence="2">The sequence shown here is derived from an EMBL/GenBank/DDBJ whole genome shotgun (WGS) entry which is preliminary data.</text>
</comment>